<dbReference type="InterPro" id="IPR007529">
    <property type="entry name" value="Znf_HIT"/>
</dbReference>
<keyword evidence="4" id="KW-0479">Metal-binding</keyword>
<evidence type="ECO:0000256" key="5">
    <source>
        <dbReference type="ARBA" id="ARBA00022771"/>
    </source>
</evidence>
<dbReference type="Proteomes" id="UP000887229">
    <property type="component" value="Unassembled WGS sequence"/>
</dbReference>
<comment type="similarity">
    <text evidence="9">Belongs to the BCD1 family.</text>
</comment>
<evidence type="ECO:0000256" key="3">
    <source>
        <dbReference type="ARBA" id="ARBA00022553"/>
    </source>
</evidence>
<evidence type="ECO:0000259" key="16">
    <source>
        <dbReference type="PROSITE" id="PS51083"/>
    </source>
</evidence>
<keyword evidence="14" id="KW-0175">Coiled coil</keyword>
<evidence type="ECO:0000256" key="10">
    <source>
        <dbReference type="ARBA" id="ARBA00061949"/>
    </source>
</evidence>
<keyword evidence="2" id="KW-0690">Ribosome biogenesis</keyword>
<evidence type="ECO:0000256" key="15">
    <source>
        <dbReference type="SAM" id="MobiDB-lite"/>
    </source>
</evidence>
<feature type="domain" description="HIT-type" evidence="16">
    <location>
        <begin position="10"/>
        <end position="44"/>
    </location>
</feature>
<keyword evidence="18" id="KW-1185">Reference proteome</keyword>
<dbReference type="PANTHER" id="PTHR13483:SF11">
    <property type="entry name" value="ZINC FINGER HIT DOMAIN-CONTAINING PROTEIN 3"/>
    <property type="match status" value="1"/>
</dbReference>
<dbReference type="GO" id="GO:0070761">
    <property type="term" value="C:pre-snoRNP complex"/>
    <property type="evidence" value="ECO:0007669"/>
    <property type="project" value="TreeGrafter"/>
</dbReference>
<dbReference type="CDD" id="cd23023">
    <property type="entry name" value="zf-HIT_BCD1"/>
    <property type="match status" value="1"/>
</dbReference>
<evidence type="ECO:0000313" key="17">
    <source>
        <dbReference type="EMBL" id="KAG9255876.1"/>
    </source>
</evidence>
<feature type="compositionally biased region" description="Acidic residues" evidence="15">
    <location>
        <begin position="389"/>
        <end position="406"/>
    </location>
</feature>
<dbReference type="InterPro" id="IPR057721">
    <property type="entry name" value="BCD1_alpha/beta"/>
</dbReference>
<evidence type="ECO:0000256" key="12">
    <source>
        <dbReference type="ARBA" id="ARBA00077531"/>
    </source>
</evidence>
<proteinExistence type="inferred from homology"/>
<evidence type="ECO:0000256" key="2">
    <source>
        <dbReference type="ARBA" id="ARBA00022517"/>
    </source>
</evidence>
<keyword evidence="1" id="KW-1017">Isopeptide bond</keyword>
<comment type="subunit">
    <text evidence="10">Interacts with FBL, SNU13, NOP58, NUFIP1, RUVBL1, RUVBL2 and TAF9. Interacts (via HIT-type zinc finger) with the RUVBL1/RUVBL2 complex in the presence of ADP.</text>
</comment>
<comment type="caution">
    <text evidence="17">The sequence shown here is derived from an EMBL/GenBank/DDBJ whole genome shotgun (WGS) entry which is preliminary data.</text>
</comment>
<dbReference type="GO" id="GO:0048254">
    <property type="term" value="P:snoRNA localization"/>
    <property type="evidence" value="ECO:0007669"/>
    <property type="project" value="TreeGrafter"/>
</dbReference>
<dbReference type="PANTHER" id="PTHR13483">
    <property type="entry name" value="BOX C_D SNORNA PROTEIN 1-RELATED"/>
    <property type="match status" value="1"/>
</dbReference>
<dbReference type="OrthoDB" id="272357at2759"/>
<dbReference type="EMBL" id="MU251249">
    <property type="protein sequence ID" value="KAG9255876.1"/>
    <property type="molecule type" value="Genomic_DNA"/>
</dbReference>
<dbReference type="GO" id="GO:0005634">
    <property type="term" value="C:nucleus"/>
    <property type="evidence" value="ECO:0007669"/>
    <property type="project" value="TreeGrafter"/>
</dbReference>
<dbReference type="Pfam" id="PF25790">
    <property type="entry name" value="BCD1"/>
    <property type="match status" value="1"/>
</dbReference>
<dbReference type="GO" id="GO:0000492">
    <property type="term" value="P:box C/D snoRNP assembly"/>
    <property type="evidence" value="ECO:0007669"/>
    <property type="project" value="TreeGrafter"/>
</dbReference>
<evidence type="ECO:0000256" key="9">
    <source>
        <dbReference type="ARBA" id="ARBA00049654"/>
    </source>
</evidence>
<dbReference type="GeneID" id="70291312"/>
<dbReference type="Pfam" id="PF04438">
    <property type="entry name" value="zf-HIT"/>
    <property type="match status" value="1"/>
</dbReference>
<evidence type="ECO:0000256" key="14">
    <source>
        <dbReference type="SAM" id="Coils"/>
    </source>
</evidence>
<evidence type="ECO:0000256" key="6">
    <source>
        <dbReference type="ARBA" id="ARBA00022833"/>
    </source>
</evidence>
<organism evidence="17 18">
    <name type="scientific">Emericellopsis atlantica</name>
    <dbReference type="NCBI Taxonomy" id="2614577"/>
    <lineage>
        <taxon>Eukaryota</taxon>
        <taxon>Fungi</taxon>
        <taxon>Dikarya</taxon>
        <taxon>Ascomycota</taxon>
        <taxon>Pezizomycotina</taxon>
        <taxon>Sordariomycetes</taxon>
        <taxon>Hypocreomycetidae</taxon>
        <taxon>Hypocreales</taxon>
        <taxon>Bionectriaceae</taxon>
        <taxon>Emericellopsis</taxon>
    </lineage>
</organism>
<feature type="compositionally biased region" description="Basic and acidic residues" evidence="15">
    <location>
        <begin position="364"/>
        <end position="378"/>
    </location>
</feature>
<dbReference type="PROSITE" id="PS51083">
    <property type="entry name" value="ZF_HIT"/>
    <property type="match status" value="1"/>
</dbReference>
<dbReference type="GO" id="GO:0000463">
    <property type="term" value="P:maturation of LSU-rRNA from tricistronic rRNA transcript (SSU-rRNA, 5.8S rRNA, LSU-rRNA)"/>
    <property type="evidence" value="ECO:0007669"/>
    <property type="project" value="TreeGrafter"/>
</dbReference>
<keyword evidence="6" id="KW-0862">Zinc</keyword>
<dbReference type="InterPro" id="IPR051639">
    <property type="entry name" value="BCD1"/>
</dbReference>
<dbReference type="SUPFAM" id="SSF144232">
    <property type="entry name" value="HIT/MYND zinc finger-like"/>
    <property type="match status" value="1"/>
</dbReference>
<evidence type="ECO:0000256" key="4">
    <source>
        <dbReference type="ARBA" id="ARBA00022723"/>
    </source>
</evidence>
<accession>A0A9P7ZQA9</accession>
<evidence type="ECO:0000256" key="1">
    <source>
        <dbReference type="ARBA" id="ARBA00022499"/>
    </source>
</evidence>
<gene>
    <name evidence="17" type="ORF">F5Z01DRAFT_521235</name>
</gene>
<feature type="coiled-coil region" evidence="14">
    <location>
        <begin position="72"/>
        <end position="99"/>
    </location>
</feature>
<dbReference type="GO" id="GO:0008270">
    <property type="term" value="F:zinc ion binding"/>
    <property type="evidence" value="ECO:0007669"/>
    <property type="project" value="UniProtKB-UniRule"/>
</dbReference>
<keyword evidence="3" id="KW-0597">Phosphoprotein</keyword>
<evidence type="ECO:0000256" key="8">
    <source>
        <dbReference type="ARBA" id="ARBA00049598"/>
    </source>
</evidence>
<comment type="function">
    <text evidence="8">Required for box C/D snoRNAs accumulation involved in snoRNA processing, snoRNA transport to the nucleolus and ribosome biogenesis.</text>
</comment>
<name>A0A9P7ZQA9_9HYPO</name>
<evidence type="ECO:0000256" key="13">
    <source>
        <dbReference type="PROSITE-ProRule" id="PRU00453"/>
    </source>
</evidence>
<keyword evidence="5 13" id="KW-0863">Zinc-finger</keyword>
<evidence type="ECO:0000256" key="11">
    <source>
        <dbReference type="ARBA" id="ARBA00068630"/>
    </source>
</evidence>
<dbReference type="FunFam" id="3.30.60.190:FF:000001">
    <property type="entry name" value="box C/D snoRNA protein 1"/>
    <property type="match status" value="1"/>
</dbReference>
<dbReference type="RefSeq" id="XP_046119800.1">
    <property type="nucleotide sequence ID" value="XM_046260409.1"/>
</dbReference>
<evidence type="ECO:0000313" key="18">
    <source>
        <dbReference type="Proteomes" id="UP000887229"/>
    </source>
</evidence>
<reference evidence="17" key="1">
    <citation type="journal article" date="2021" name="IMA Fungus">
        <title>Genomic characterization of three marine fungi, including Emericellopsis atlantica sp. nov. with signatures of a generalist lifestyle and marine biomass degradation.</title>
        <authorList>
            <person name="Hagestad O.C."/>
            <person name="Hou L."/>
            <person name="Andersen J.H."/>
            <person name="Hansen E.H."/>
            <person name="Altermark B."/>
            <person name="Li C."/>
            <person name="Kuhnert E."/>
            <person name="Cox R.J."/>
            <person name="Crous P.W."/>
            <person name="Spatafora J.W."/>
            <person name="Lail K."/>
            <person name="Amirebrahimi M."/>
            <person name="Lipzen A."/>
            <person name="Pangilinan J."/>
            <person name="Andreopoulos W."/>
            <person name="Hayes R.D."/>
            <person name="Ng V."/>
            <person name="Grigoriev I.V."/>
            <person name="Jackson S.A."/>
            <person name="Sutton T.D.S."/>
            <person name="Dobson A.D.W."/>
            <person name="Rama T."/>
        </authorList>
    </citation>
    <scope>NUCLEOTIDE SEQUENCE</scope>
    <source>
        <strain evidence="17">TS7</strain>
    </source>
</reference>
<sequence length="428" mass="48253">MADPLLTSLCAICHIAPPQYRCPRCAVRTCSLPCIRKHKSWASCSGERDPTVYIPPKNLKTAAGIDHDYNFLKKLERTVERTEKELVEERALVQKEELRPLTIRETKFKVGKDGRKRRVVVTRVLREAKGRKTDAALTRRLQAQGVNVQYAPMGMQRMTENTTTFNRKSGLIYWQVEWQHVRDNGELGERKLWKCYEDTPLYAGYHAIPGETTTTTTKKNQVKGPGRANRFFSQLPADKSWNTVADMFQDPETGKWSPAAPIETTGVWPTELDRRQRAAYDYYLANPVRQAGKARVVTKLGVDECLRDVLKDTNVLEFPTIFVLHQGMALPEGYVLGPKKLTKGPKRKAATEMSHAKGGKRQRRDREEGEVGSDKDELMAGGLEAGEVVGEESFDEDESEDGDDTSDTSSEGTSSEEEWGDETHDTQA</sequence>
<protein>
    <recommendedName>
        <fullName evidence="11">Box C/D snoRNA protein 1</fullName>
    </recommendedName>
    <alternativeName>
        <fullName evidence="12">Zinc finger HIT domain-containing protein 6</fullName>
    </alternativeName>
</protein>
<evidence type="ECO:0000256" key="7">
    <source>
        <dbReference type="ARBA" id="ARBA00022843"/>
    </source>
</evidence>
<keyword evidence="7" id="KW-0832">Ubl conjugation</keyword>
<dbReference type="Gene3D" id="3.30.60.190">
    <property type="match status" value="1"/>
</dbReference>
<feature type="region of interest" description="Disordered" evidence="15">
    <location>
        <begin position="340"/>
        <end position="428"/>
    </location>
</feature>
<dbReference type="AlphaFoldDB" id="A0A9P7ZQA9"/>